<name>A0A0J6EV78_COCPO</name>
<evidence type="ECO:0000313" key="2">
    <source>
        <dbReference type="EMBL" id="KMM64451.1"/>
    </source>
</evidence>
<evidence type="ECO:0000313" key="3">
    <source>
        <dbReference type="Proteomes" id="UP000054567"/>
    </source>
</evidence>
<reference evidence="2 3" key="1">
    <citation type="submission" date="2007-06" db="EMBL/GenBank/DDBJ databases">
        <title>The Genome Sequence of Coccidioides posadasii RMSCC_3488.</title>
        <authorList>
            <consortium name="Coccidioides Genome Resources Consortium"/>
            <consortium name="The Broad Institute Genome Sequencing Platform"/>
            <person name="Henn M.R."/>
            <person name="Sykes S."/>
            <person name="Young S."/>
            <person name="Jaffe D."/>
            <person name="Berlin A."/>
            <person name="Alvarez P."/>
            <person name="Butler J."/>
            <person name="Gnerre S."/>
            <person name="Grabherr M."/>
            <person name="Mauceli E."/>
            <person name="Brockman W."/>
            <person name="Kodira C."/>
            <person name="Alvarado L."/>
            <person name="Zeng Q."/>
            <person name="Crawford M."/>
            <person name="Antoine C."/>
            <person name="Devon K."/>
            <person name="Galgiani J."/>
            <person name="Orsborn K."/>
            <person name="Lewis M.L."/>
            <person name="Nusbaum C."/>
            <person name="Galagan J."/>
            <person name="Birren B."/>
        </authorList>
    </citation>
    <scope>NUCLEOTIDE SEQUENCE [LARGE SCALE GENOMIC DNA]</scope>
    <source>
        <strain evidence="2 3">RMSCC 3488</strain>
    </source>
</reference>
<protein>
    <submittedName>
        <fullName evidence="2">Uncharacterized protein</fullName>
    </submittedName>
</protein>
<reference evidence="3" key="3">
    <citation type="journal article" date="2010" name="Genome Res.">
        <title>Population genomic sequencing of Coccidioides fungi reveals recent hybridization and transposon control.</title>
        <authorList>
            <person name="Neafsey D.E."/>
            <person name="Barker B.M."/>
            <person name="Sharpton T.J."/>
            <person name="Stajich J.E."/>
            <person name="Park D.J."/>
            <person name="Whiston E."/>
            <person name="Hung C.-Y."/>
            <person name="McMahan C."/>
            <person name="White J."/>
            <person name="Sykes S."/>
            <person name="Heiman D."/>
            <person name="Young S."/>
            <person name="Zeng Q."/>
            <person name="Abouelleil A."/>
            <person name="Aftuck L."/>
            <person name="Bessette D."/>
            <person name="Brown A."/>
            <person name="FitzGerald M."/>
            <person name="Lui A."/>
            <person name="Macdonald J.P."/>
            <person name="Priest M."/>
            <person name="Orbach M.J."/>
            <person name="Galgiani J.N."/>
            <person name="Kirkland T.N."/>
            <person name="Cole G.T."/>
            <person name="Birren B.W."/>
            <person name="Henn M.R."/>
            <person name="Taylor J.W."/>
            <person name="Rounsley S.D."/>
        </authorList>
    </citation>
    <scope>NUCLEOTIDE SEQUENCE [LARGE SCALE GENOMIC DNA]</scope>
    <source>
        <strain evidence="3">RMSCC 3488</strain>
    </source>
</reference>
<dbReference type="AlphaFoldDB" id="A0A0J6EV78"/>
<gene>
    <name evidence="2" type="ORF">CPAG_00803</name>
</gene>
<evidence type="ECO:0000256" key="1">
    <source>
        <dbReference type="SAM" id="MobiDB-lite"/>
    </source>
</evidence>
<feature type="compositionally biased region" description="Low complexity" evidence="1">
    <location>
        <begin position="70"/>
        <end position="79"/>
    </location>
</feature>
<accession>A0A0J6EV78</accession>
<sequence length="103" mass="11464">MAMKGFDHALTISLARSRGRVVDLGSWYWSVFESWSTASIDLEERQSLYSTTSCDRVVHGERLRHKRSGRSPSSRGCRPVPLASPPDGEAQTVISTATIEINR</sequence>
<dbReference type="VEuPathDB" id="FungiDB:CPAG_00803"/>
<feature type="compositionally biased region" description="Polar residues" evidence="1">
    <location>
        <begin position="92"/>
        <end position="103"/>
    </location>
</feature>
<feature type="region of interest" description="Disordered" evidence="1">
    <location>
        <begin position="60"/>
        <end position="103"/>
    </location>
</feature>
<proteinExistence type="predicted"/>
<dbReference type="EMBL" id="DS268109">
    <property type="protein sequence ID" value="KMM64451.1"/>
    <property type="molecule type" value="Genomic_DNA"/>
</dbReference>
<organism evidence="2 3">
    <name type="scientific">Coccidioides posadasii RMSCC 3488</name>
    <dbReference type="NCBI Taxonomy" id="454284"/>
    <lineage>
        <taxon>Eukaryota</taxon>
        <taxon>Fungi</taxon>
        <taxon>Dikarya</taxon>
        <taxon>Ascomycota</taxon>
        <taxon>Pezizomycotina</taxon>
        <taxon>Eurotiomycetes</taxon>
        <taxon>Eurotiomycetidae</taxon>
        <taxon>Onygenales</taxon>
        <taxon>Onygenaceae</taxon>
        <taxon>Coccidioides</taxon>
    </lineage>
</organism>
<reference evidence="3" key="2">
    <citation type="journal article" date="2009" name="Genome Res.">
        <title>Comparative genomic analyses of the human fungal pathogens Coccidioides and their relatives.</title>
        <authorList>
            <person name="Sharpton T.J."/>
            <person name="Stajich J.E."/>
            <person name="Rounsley S.D."/>
            <person name="Gardner M.J."/>
            <person name="Wortman J.R."/>
            <person name="Jordar V.S."/>
            <person name="Maiti R."/>
            <person name="Kodira C.D."/>
            <person name="Neafsey D.E."/>
            <person name="Zeng Q."/>
            <person name="Hung C.-Y."/>
            <person name="McMahan C."/>
            <person name="Muszewska A."/>
            <person name="Grynberg M."/>
            <person name="Mandel M.A."/>
            <person name="Kellner E.M."/>
            <person name="Barker B.M."/>
            <person name="Galgiani J.N."/>
            <person name="Orbach M.J."/>
            <person name="Kirkland T.N."/>
            <person name="Cole G.T."/>
            <person name="Henn M.R."/>
            <person name="Birren B.W."/>
            <person name="Taylor J.W."/>
        </authorList>
    </citation>
    <scope>NUCLEOTIDE SEQUENCE [LARGE SCALE GENOMIC DNA]</scope>
    <source>
        <strain evidence="3">RMSCC 3488</strain>
    </source>
</reference>
<dbReference type="Proteomes" id="UP000054567">
    <property type="component" value="Unassembled WGS sequence"/>
</dbReference>